<evidence type="ECO:0000313" key="8">
    <source>
        <dbReference type="Proteomes" id="UP001530293"/>
    </source>
</evidence>
<dbReference type="Proteomes" id="UP001530293">
    <property type="component" value="Unassembled WGS sequence"/>
</dbReference>
<evidence type="ECO:0000256" key="2">
    <source>
        <dbReference type="ARBA" id="ARBA00006824"/>
    </source>
</evidence>
<sequence>MSGIWAKYNALLEAQPLLTKALTSLTGFTIGDILAQNFVNDDGKPYDPMRTIRLGSFGFLIHGTTGHYFYGFLDSKLPGTKPTTVATKVLIDQTMWNPIFGLMFFGYLNVVEGKSFEDYKNKLQADLKTAVMGSWAVWVPAHTINFAFIPPSQRLLYINSIQIGYNIFLSFLGNKKVEGAAEEEKKEL</sequence>
<keyword evidence="4" id="KW-1133">Transmembrane helix</keyword>
<dbReference type="Pfam" id="PF04117">
    <property type="entry name" value="Mpv17_PMP22"/>
    <property type="match status" value="1"/>
</dbReference>
<keyword evidence="3" id="KW-0812">Transmembrane</keyword>
<evidence type="ECO:0000256" key="1">
    <source>
        <dbReference type="ARBA" id="ARBA00004141"/>
    </source>
</evidence>
<comment type="similarity">
    <text evidence="2 6">Belongs to the peroxisomal membrane protein PXMP2/4 family.</text>
</comment>
<evidence type="ECO:0000313" key="7">
    <source>
        <dbReference type="EMBL" id="KAL3762132.1"/>
    </source>
</evidence>
<dbReference type="InterPro" id="IPR007248">
    <property type="entry name" value="Mpv17_PMP22"/>
</dbReference>
<evidence type="ECO:0000256" key="3">
    <source>
        <dbReference type="ARBA" id="ARBA00022692"/>
    </source>
</evidence>
<evidence type="ECO:0000256" key="4">
    <source>
        <dbReference type="ARBA" id="ARBA00022989"/>
    </source>
</evidence>
<evidence type="ECO:0000256" key="6">
    <source>
        <dbReference type="RuleBase" id="RU363053"/>
    </source>
</evidence>
<keyword evidence="8" id="KW-1185">Reference proteome</keyword>
<evidence type="ECO:0000256" key="5">
    <source>
        <dbReference type="ARBA" id="ARBA00023136"/>
    </source>
</evidence>
<protein>
    <submittedName>
        <fullName evidence="7">Uncharacterized protein</fullName>
    </submittedName>
</protein>
<dbReference type="AlphaFoldDB" id="A0ABD3MEV0"/>
<keyword evidence="5" id="KW-0472">Membrane</keyword>
<gene>
    <name evidence="7" type="ORF">ACHAWU_001583</name>
</gene>
<name>A0ABD3MEV0_9STRA</name>
<organism evidence="7 8">
    <name type="scientific">Discostella pseudostelligera</name>
    <dbReference type="NCBI Taxonomy" id="259834"/>
    <lineage>
        <taxon>Eukaryota</taxon>
        <taxon>Sar</taxon>
        <taxon>Stramenopiles</taxon>
        <taxon>Ochrophyta</taxon>
        <taxon>Bacillariophyta</taxon>
        <taxon>Coscinodiscophyceae</taxon>
        <taxon>Thalassiosirophycidae</taxon>
        <taxon>Stephanodiscales</taxon>
        <taxon>Stephanodiscaceae</taxon>
        <taxon>Discostella</taxon>
    </lineage>
</organism>
<dbReference type="PANTHER" id="PTHR11266:SF17">
    <property type="entry name" value="PROTEIN MPV17"/>
    <property type="match status" value="1"/>
</dbReference>
<reference evidence="7 8" key="1">
    <citation type="submission" date="2024-10" db="EMBL/GenBank/DDBJ databases">
        <title>Updated reference genomes for cyclostephanoid diatoms.</title>
        <authorList>
            <person name="Roberts W.R."/>
            <person name="Alverson A.J."/>
        </authorList>
    </citation>
    <scope>NUCLEOTIDE SEQUENCE [LARGE SCALE GENOMIC DNA]</scope>
    <source>
        <strain evidence="7 8">AJA232-27</strain>
    </source>
</reference>
<comment type="caution">
    <text evidence="7">The sequence shown here is derived from an EMBL/GenBank/DDBJ whole genome shotgun (WGS) entry which is preliminary data.</text>
</comment>
<comment type="subcellular location">
    <subcellularLocation>
        <location evidence="1">Membrane</location>
        <topology evidence="1">Multi-pass membrane protein</topology>
    </subcellularLocation>
</comment>
<dbReference type="PANTHER" id="PTHR11266">
    <property type="entry name" value="PEROXISOMAL MEMBRANE PROTEIN 2, PXMP2 MPV17"/>
    <property type="match status" value="1"/>
</dbReference>
<dbReference type="GO" id="GO:0016020">
    <property type="term" value="C:membrane"/>
    <property type="evidence" value="ECO:0007669"/>
    <property type="project" value="UniProtKB-SubCell"/>
</dbReference>
<dbReference type="EMBL" id="JALLBG020000140">
    <property type="protein sequence ID" value="KAL3762132.1"/>
    <property type="molecule type" value="Genomic_DNA"/>
</dbReference>
<accession>A0ABD3MEV0</accession>
<proteinExistence type="inferred from homology"/>